<evidence type="ECO:0000256" key="1">
    <source>
        <dbReference type="ARBA" id="ARBA00022729"/>
    </source>
</evidence>
<dbReference type="Proteomes" id="UP000075920">
    <property type="component" value="Unassembled WGS sequence"/>
</dbReference>
<evidence type="ECO:0000259" key="2">
    <source>
        <dbReference type="Pfam" id="PF01064"/>
    </source>
</evidence>
<proteinExistence type="predicted"/>
<name>A0A182WIK1_9DIPT</name>
<dbReference type="AlphaFoldDB" id="A0A182WIK1"/>
<organism evidence="3 4">
    <name type="scientific">Anopheles minimus</name>
    <dbReference type="NCBI Taxonomy" id="112268"/>
    <lineage>
        <taxon>Eukaryota</taxon>
        <taxon>Metazoa</taxon>
        <taxon>Ecdysozoa</taxon>
        <taxon>Arthropoda</taxon>
        <taxon>Hexapoda</taxon>
        <taxon>Insecta</taxon>
        <taxon>Pterygota</taxon>
        <taxon>Neoptera</taxon>
        <taxon>Endopterygota</taxon>
        <taxon>Diptera</taxon>
        <taxon>Nematocera</taxon>
        <taxon>Culicoidea</taxon>
        <taxon>Culicidae</taxon>
        <taxon>Anophelinae</taxon>
        <taxon>Anopheles</taxon>
    </lineage>
</organism>
<dbReference type="VEuPathDB" id="VectorBase:AMIN010205"/>
<reference evidence="3" key="2">
    <citation type="submission" date="2020-05" db="UniProtKB">
        <authorList>
            <consortium name="EnsemblMetazoa"/>
        </authorList>
    </citation>
    <scope>IDENTIFICATION</scope>
    <source>
        <strain evidence="3">MINIMUS1</strain>
    </source>
</reference>
<dbReference type="GO" id="GO:0004675">
    <property type="term" value="F:transmembrane receptor protein serine/threonine kinase activity"/>
    <property type="evidence" value="ECO:0007669"/>
    <property type="project" value="InterPro"/>
</dbReference>
<reference evidence="4" key="1">
    <citation type="submission" date="2013-03" db="EMBL/GenBank/DDBJ databases">
        <title>The Genome Sequence of Anopheles minimus MINIMUS1.</title>
        <authorList>
            <consortium name="The Broad Institute Genomics Platform"/>
            <person name="Neafsey D.E."/>
            <person name="Walton C."/>
            <person name="Walker B."/>
            <person name="Young S.K."/>
            <person name="Zeng Q."/>
            <person name="Gargeya S."/>
            <person name="Fitzgerald M."/>
            <person name="Haas B."/>
            <person name="Abouelleil A."/>
            <person name="Allen A.W."/>
            <person name="Alvarado L."/>
            <person name="Arachchi H.M."/>
            <person name="Berlin A.M."/>
            <person name="Chapman S.B."/>
            <person name="Gainer-Dewar J."/>
            <person name="Goldberg J."/>
            <person name="Griggs A."/>
            <person name="Gujja S."/>
            <person name="Hansen M."/>
            <person name="Howarth C."/>
            <person name="Imamovic A."/>
            <person name="Ireland A."/>
            <person name="Larimer J."/>
            <person name="McCowan C."/>
            <person name="Murphy C."/>
            <person name="Pearson M."/>
            <person name="Poon T.W."/>
            <person name="Priest M."/>
            <person name="Roberts A."/>
            <person name="Saif S."/>
            <person name="Shea T."/>
            <person name="Sisk P."/>
            <person name="Sykes S."/>
            <person name="Wortman J."/>
            <person name="Nusbaum C."/>
            <person name="Birren B."/>
        </authorList>
    </citation>
    <scope>NUCLEOTIDE SEQUENCE [LARGE SCALE GENOMIC DNA]</scope>
    <source>
        <strain evidence="4">MINIMUS1</strain>
    </source>
</reference>
<sequence>MAIHAHYCQNAIQCWKSRTRDPEGNENVQRGCTTEHEQLPLYCSQNQKTNTGDAGGPKKRHVSSTGMYNIECCTVSNTVP</sequence>
<dbReference type="STRING" id="112268.A0A182WIK1"/>
<evidence type="ECO:0000313" key="3">
    <source>
        <dbReference type="EnsemblMetazoa" id="AMIN010205-PA"/>
    </source>
</evidence>
<dbReference type="InterPro" id="IPR000472">
    <property type="entry name" value="Activin_recp"/>
</dbReference>
<accession>A0A182WIK1</accession>
<protein>
    <recommendedName>
        <fullName evidence="2">Activin types I and II receptor domain-containing protein</fullName>
    </recommendedName>
</protein>
<dbReference type="EnsemblMetazoa" id="AMIN010205-RA">
    <property type="protein sequence ID" value="AMIN010205-PA"/>
    <property type="gene ID" value="AMIN010205"/>
</dbReference>
<feature type="domain" description="Activin types I and II receptor" evidence="2">
    <location>
        <begin position="4"/>
        <end position="74"/>
    </location>
</feature>
<evidence type="ECO:0000313" key="4">
    <source>
        <dbReference type="Proteomes" id="UP000075920"/>
    </source>
</evidence>
<dbReference type="Pfam" id="PF01064">
    <property type="entry name" value="Activin_recp"/>
    <property type="match status" value="1"/>
</dbReference>
<dbReference type="GO" id="GO:0016020">
    <property type="term" value="C:membrane"/>
    <property type="evidence" value="ECO:0007669"/>
    <property type="project" value="InterPro"/>
</dbReference>
<keyword evidence="1" id="KW-0732">Signal</keyword>
<keyword evidence="4" id="KW-1185">Reference proteome</keyword>